<dbReference type="CDD" id="cd00761">
    <property type="entry name" value="Glyco_tranf_GTA_type"/>
    <property type="match status" value="1"/>
</dbReference>
<dbReference type="SUPFAM" id="SSF53448">
    <property type="entry name" value="Nucleotide-diphospho-sugar transferases"/>
    <property type="match status" value="1"/>
</dbReference>
<dbReference type="Pfam" id="PF00535">
    <property type="entry name" value="Glycos_transf_2"/>
    <property type="match status" value="1"/>
</dbReference>
<name>A0ABT5JKZ7_RHOTP</name>
<dbReference type="PANTHER" id="PTHR43685:SF2">
    <property type="entry name" value="GLYCOSYLTRANSFERASE 2-LIKE DOMAIN-CONTAINING PROTEIN"/>
    <property type="match status" value="1"/>
</dbReference>
<dbReference type="InterPro" id="IPR029044">
    <property type="entry name" value="Nucleotide-diphossugar_trans"/>
</dbReference>
<protein>
    <submittedName>
        <fullName evidence="2">Glycosyltransferase family 2 protein</fullName>
    </submittedName>
</protein>
<evidence type="ECO:0000313" key="2">
    <source>
        <dbReference type="EMBL" id="MDC7789921.1"/>
    </source>
</evidence>
<dbReference type="InterPro" id="IPR001173">
    <property type="entry name" value="Glyco_trans_2-like"/>
</dbReference>
<organism evidence="2 3">
    <name type="scientific">Rhodoplanes tepidamans</name>
    <name type="common">Rhodoplanes cryptolactis</name>
    <dbReference type="NCBI Taxonomy" id="200616"/>
    <lineage>
        <taxon>Bacteria</taxon>
        <taxon>Pseudomonadati</taxon>
        <taxon>Pseudomonadota</taxon>
        <taxon>Alphaproteobacteria</taxon>
        <taxon>Hyphomicrobiales</taxon>
        <taxon>Nitrobacteraceae</taxon>
        <taxon>Rhodoplanes</taxon>
    </lineage>
</organism>
<sequence>MIETDARILIGVPAFAGAAHIGETLRSIAAQTCRDFRVLISVDGGDRDTAAACAPFLDEPRVVRVMQEERLGWDGNINWLMAQARGAFFCYWQQDDVVTPDYLAALLAAADANPAAVCLYSDLQWTEGETALAVCPSVTGFARDRALAVLESMNGVPFRGLIRTAAIARTGPIRRTPFESAHEEFVWLAKLAREGDLLRVPGPLYYKRKHAGSVSTRWHRREPAWKRAVWIEYGLGMLETLWPLVAEAEREVALGVVLDRLCRPREGRFLFYDPAAEPVAFAAAVVAQACTRFALPAVAAAIASGDTAPRFAGGCGGDLLDRAVQRLAASAAVRRMLEDTGTVELGFAAGAAAGRALLEHGWAAPDAAGAPMQGRSAALTLPLPETGSWRVVFAGLPSGARRRGTVSIAIDAGAPAALEWDIAGRVESRVEAVVDGRGDAAVRFTVPETVAAWPLGLRREPAAGITLDRITISRA</sequence>
<reference evidence="2" key="1">
    <citation type="journal article" date="2023" name="Microbiol Resour">
        <title>Genome Sequences of Rhodoplanes serenus and Two Thermotolerant Strains, Rhodoplanes tepidamans and 'Rhodoplanes cryptolactis,' Further Refine the Genus.</title>
        <authorList>
            <person name="Rayyan A.A."/>
            <person name="Kyndt J.A."/>
        </authorList>
    </citation>
    <scope>NUCLEOTIDE SEQUENCE</scope>
    <source>
        <strain evidence="2">DSM 9987</strain>
    </source>
</reference>
<evidence type="ECO:0000313" key="3">
    <source>
        <dbReference type="Proteomes" id="UP001165652"/>
    </source>
</evidence>
<comment type="caution">
    <text evidence="2">The sequence shown here is derived from an EMBL/GenBank/DDBJ whole genome shotgun (WGS) entry which is preliminary data.</text>
</comment>
<dbReference type="PANTHER" id="PTHR43685">
    <property type="entry name" value="GLYCOSYLTRANSFERASE"/>
    <property type="match status" value="1"/>
</dbReference>
<dbReference type="Proteomes" id="UP001165652">
    <property type="component" value="Unassembled WGS sequence"/>
</dbReference>
<gene>
    <name evidence="2" type="ORF">PQJ73_29940</name>
</gene>
<dbReference type="RefSeq" id="WP_272780741.1">
    <property type="nucleotide sequence ID" value="NZ_JAQQLI010000101.1"/>
</dbReference>
<dbReference type="Gene3D" id="3.90.550.10">
    <property type="entry name" value="Spore Coat Polysaccharide Biosynthesis Protein SpsA, Chain A"/>
    <property type="match status" value="1"/>
</dbReference>
<reference evidence="2" key="2">
    <citation type="submission" date="2023-02" db="EMBL/GenBank/DDBJ databases">
        <authorList>
            <person name="Rayyan A."/>
            <person name="Meyer T."/>
            <person name="Kyndt J.A."/>
        </authorList>
    </citation>
    <scope>NUCLEOTIDE SEQUENCE</scope>
    <source>
        <strain evidence="2">DSM 9987</strain>
    </source>
</reference>
<evidence type="ECO:0000259" key="1">
    <source>
        <dbReference type="Pfam" id="PF00535"/>
    </source>
</evidence>
<keyword evidence="3" id="KW-1185">Reference proteome</keyword>
<dbReference type="InterPro" id="IPR050834">
    <property type="entry name" value="Glycosyltransf_2"/>
</dbReference>
<proteinExistence type="predicted"/>
<feature type="domain" description="Glycosyltransferase 2-like" evidence="1">
    <location>
        <begin position="10"/>
        <end position="119"/>
    </location>
</feature>
<dbReference type="EMBL" id="JAQQLI010000101">
    <property type="protein sequence ID" value="MDC7789921.1"/>
    <property type="molecule type" value="Genomic_DNA"/>
</dbReference>
<accession>A0ABT5JKZ7</accession>